<dbReference type="CDD" id="cd15482">
    <property type="entry name" value="Sialidase_non-viral"/>
    <property type="match status" value="1"/>
</dbReference>
<evidence type="ECO:0000259" key="4">
    <source>
        <dbReference type="Pfam" id="PF13859"/>
    </source>
</evidence>
<evidence type="ECO:0000259" key="5">
    <source>
        <dbReference type="Pfam" id="PF14873"/>
    </source>
</evidence>
<dbReference type="PANTHER" id="PTHR10628">
    <property type="entry name" value="SIALIDASE"/>
    <property type="match status" value="1"/>
</dbReference>
<comment type="similarity">
    <text evidence="2">Belongs to the glycosyl hydrolase 33 family.</text>
</comment>
<protein>
    <recommendedName>
        <fullName evidence="3">exo-alpha-sialidase</fullName>
        <ecNumber evidence="3">3.2.1.18</ecNumber>
    </recommendedName>
</protein>
<dbReference type="InterPro" id="IPR029456">
    <property type="entry name" value="Sialidase_N"/>
</dbReference>
<dbReference type="Proteomes" id="UP000263900">
    <property type="component" value="Chromosome"/>
</dbReference>
<dbReference type="Gene3D" id="2.60.40.1290">
    <property type="match status" value="1"/>
</dbReference>
<reference evidence="6 7" key="1">
    <citation type="submission" date="2018-09" db="EMBL/GenBank/DDBJ databases">
        <title>Genome sequencing of strain 6GH32-13.</title>
        <authorList>
            <person name="Weon H.-Y."/>
            <person name="Heo J."/>
            <person name="Kwon S.-W."/>
        </authorList>
    </citation>
    <scope>NUCLEOTIDE SEQUENCE [LARGE SCALE GENOMIC DNA]</scope>
    <source>
        <strain evidence="6 7">5GH32-13</strain>
    </source>
</reference>
<dbReference type="InterPro" id="IPR026856">
    <property type="entry name" value="Sialidase_fam"/>
</dbReference>
<evidence type="ECO:0000313" key="7">
    <source>
        <dbReference type="Proteomes" id="UP000263900"/>
    </source>
</evidence>
<dbReference type="EMBL" id="CP032157">
    <property type="protein sequence ID" value="AXY72621.1"/>
    <property type="molecule type" value="Genomic_DNA"/>
</dbReference>
<evidence type="ECO:0000256" key="2">
    <source>
        <dbReference type="ARBA" id="ARBA00009348"/>
    </source>
</evidence>
<dbReference type="AlphaFoldDB" id="A0A3B7MPP8"/>
<name>A0A3B7MPP8_9BACT</name>
<accession>A0A3B7MPP8</accession>
<dbReference type="KEGG" id="pseg:D3H65_00925"/>
<organism evidence="6 7">
    <name type="scientific">Paraflavitalea soli</name>
    <dbReference type="NCBI Taxonomy" id="2315862"/>
    <lineage>
        <taxon>Bacteria</taxon>
        <taxon>Pseudomonadati</taxon>
        <taxon>Bacteroidota</taxon>
        <taxon>Chitinophagia</taxon>
        <taxon>Chitinophagales</taxon>
        <taxon>Chitinophagaceae</taxon>
        <taxon>Paraflavitalea</taxon>
    </lineage>
</organism>
<dbReference type="GO" id="GO:0009313">
    <property type="term" value="P:oligosaccharide catabolic process"/>
    <property type="evidence" value="ECO:0007669"/>
    <property type="project" value="TreeGrafter"/>
</dbReference>
<dbReference type="GO" id="GO:0005737">
    <property type="term" value="C:cytoplasm"/>
    <property type="evidence" value="ECO:0007669"/>
    <property type="project" value="TreeGrafter"/>
</dbReference>
<dbReference type="InterPro" id="IPR036278">
    <property type="entry name" value="Sialidase_sf"/>
</dbReference>
<dbReference type="OrthoDB" id="7294637at2"/>
<comment type="catalytic activity">
    <reaction evidence="1">
        <text>Hydrolysis of alpha-(2-&gt;3)-, alpha-(2-&gt;6)-, alpha-(2-&gt;8)- glycosidic linkages of terminal sialic acid residues in oligosaccharides, glycoproteins, glycolipids, colominic acid and synthetic substrates.</text>
        <dbReference type="EC" id="3.2.1.18"/>
    </reaction>
</comment>
<keyword evidence="7" id="KW-1185">Reference proteome</keyword>
<dbReference type="Pfam" id="PF14873">
    <property type="entry name" value="BNR_assoc_N"/>
    <property type="match status" value="1"/>
</dbReference>
<dbReference type="Pfam" id="PF13859">
    <property type="entry name" value="BNR_3"/>
    <property type="match status" value="1"/>
</dbReference>
<dbReference type="EC" id="3.2.1.18" evidence="3"/>
<dbReference type="GO" id="GO:0004308">
    <property type="term" value="F:exo-alpha-sialidase activity"/>
    <property type="evidence" value="ECO:0007669"/>
    <property type="project" value="UniProtKB-EC"/>
</dbReference>
<dbReference type="GO" id="GO:0006689">
    <property type="term" value="P:ganglioside catabolic process"/>
    <property type="evidence" value="ECO:0007669"/>
    <property type="project" value="TreeGrafter"/>
</dbReference>
<dbReference type="Gene3D" id="2.120.10.10">
    <property type="match status" value="1"/>
</dbReference>
<dbReference type="GO" id="GO:0016020">
    <property type="term" value="C:membrane"/>
    <property type="evidence" value="ECO:0007669"/>
    <property type="project" value="TreeGrafter"/>
</dbReference>
<gene>
    <name evidence="6" type="ORF">D3H65_00925</name>
</gene>
<feature type="domain" description="Sialidase N-terminal" evidence="5">
    <location>
        <begin position="27"/>
        <end position="147"/>
    </location>
</feature>
<feature type="domain" description="Sialidase" evidence="4">
    <location>
        <begin position="187"/>
        <end position="512"/>
    </location>
</feature>
<evidence type="ECO:0000256" key="3">
    <source>
        <dbReference type="ARBA" id="ARBA00012733"/>
    </source>
</evidence>
<dbReference type="PANTHER" id="PTHR10628:SF30">
    <property type="entry name" value="EXO-ALPHA-SIALIDASE"/>
    <property type="match status" value="1"/>
</dbReference>
<evidence type="ECO:0000313" key="6">
    <source>
        <dbReference type="EMBL" id="AXY72621.1"/>
    </source>
</evidence>
<dbReference type="InterPro" id="IPR011040">
    <property type="entry name" value="Sialidase"/>
</dbReference>
<evidence type="ECO:0000256" key="1">
    <source>
        <dbReference type="ARBA" id="ARBA00000427"/>
    </source>
</evidence>
<proteinExistence type="inferred from homology"/>
<dbReference type="SUPFAM" id="SSF50939">
    <property type="entry name" value="Sialidases"/>
    <property type="match status" value="1"/>
</dbReference>
<sequence length="551" mass="61076">MCMALPCILLAAGPGVQKNPYGEELVFTQQQYQVPVLIKKKDNPVLRIVIHNTGQQVSFTDGFQLNLTGTTDLKDIRQVKLYYAGNDSSFTNLSNIGKMKLLGSKDRLSTIMWVGDQQELSIGTNVFWVSVELNDKADPLHKVFIRAIASMQGHQNPVAIPRMEGVPLRIGYALRQHNEDGVHTYRIPGLATAKDGSLLAIYDVRRESGRDLQGNIDIGLSRSTDKGNSWLPMQIAIDMGKWGGLPEKFNGVSDACILVDKNTGHIFIAGLWMHGVLNAQGKWIEGLNEDSTAWNHQWRDKGSQPGFDVKQTAQFLVVKSEDHGKTWGQPVNLTTMCKQADWWLWAPAPGQGITLQDGTLVFPTQGRDKTGKAFSTITYSKDGGQTWKTGQPAERLSTTENMAVELSDGSIMLNMRSNKNRTDTGSTNGRAIAVTHNLGDSWEQHPSSRGGLIEPTCMASIIRHDYVEKGKRKSVLLFSNPDSKTTRHRMTIKVSYDDGKTWVDSKKILLDEGKSRGYSCLTSIDNSTIGILYESSMADMVFQQVSLKELL</sequence>